<feature type="compositionally biased region" description="Polar residues" evidence="5">
    <location>
        <begin position="424"/>
        <end position="446"/>
    </location>
</feature>
<feature type="compositionally biased region" description="Basic and acidic residues" evidence="5">
    <location>
        <begin position="497"/>
        <end position="506"/>
    </location>
</feature>
<dbReference type="Proteomes" id="UP001280581">
    <property type="component" value="Unassembled WGS sequence"/>
</dbReference>
<feature type="transmembrane region" description="Helical" evidence="6">
    <location>
        <begin position="35"/>
        <end position="56"/>
    </location>
</feature>
<feature type="compositionally biased region" description="Basic and acidic residues" evidence="5">
    <location>
        <begin position="634"/>
        <end position="651"/>
    </location>
</feature>
<dbReference type="GO" id="GO:0016020">
    <property type="term" value="C:membrane"/>
    <property type="evidence" value="ECO:0007669"/>
    <property type="project" value="UniProtKB-SubCell"/>
</dbReference>
<reference evidence="7 8" key="1">
    <citation type="submission" date="2021-02" db="EMBL/GenBank/DDBJ databases">
        <title>Genome assembly of Pseudopithomyces chartarum.</title>
        <authorList>
            <person name="Jauregui R."/>
            <person name="Singh J."/>
            <person name="Voisey C."/>
        </authorList>
    </citation>
    <scope>NUCLEOTIDE SEQUENCE [LARGE SCALE GENOMIC DNA]</scope>
    <source>
        <strain evidence="7 8">AGR01</strain>
    </source>
</reference>
<feature type="transmembrane region" description="Helical" evidence="6">
    <location>
        <begin position="271"/>
        <end position="291"/>
    </location>
</feature>
<protein>
    <submittedName>
        <fullName evidence="7">Uncharacterized protein</fullName>
    </submittedName>
</protein>
<keyword evidence="2 6" id="KW-0812">Transmembrane</keyword>
<feature type="region of interest" description="Disordered" evidence="5">
    <location>
        <begin position="315"/>
        <end position="338"/>
    </location>
</feature>
<feature type="transmembrane region" description="Helical" evidence="6">
    <location>
        <begin position="233"/>
        <end position="250"/>
    </location>
</feature>
<dbReference type="InterPro" id="IPR007568">
    <property type="entry name" value="RTA1"/>
</dbReference>
<feature type="region of interest" description="Disordered" evidence="5">
    <location>
        <begin position="473"/>
        <end position="683"/>
    </location>
</feature>
<proteinExistence type="predicted"/>
<comment type="subcellular location">
    <subcellularLocation>
        <location evidence="1">Membrane</location>
        <topology evidence="1">Multi-pass membrane protein</topology>
    </subcellularLocation>
</comment>
<dbReference type="AlphaFoldDB" id="A0AAN6LR31"/>
<evidence type="ECO:0000313" key="7">
    <source>
        <dbReference type="EMBL" id="KAK3202863.1"/>
    </source>
</evidence>
<evidence type="ECO:0000256" key="4">
    <source>
        <dbReference type="ARBA" id="ARBA00023136"/>
    </source>
</evidence>
<evidence type="ECO:0000256" key="1">
    <source>
        <dbReference type="ARBA" id="ARBA00004141"/>
    </source>
</evidence>
<evidence type="ECO:0000256" key="2">
    <source>
        <dbReference type="ARBA" id="ARBA00022692"/>
    </source>
</evidence>
<evidence type="ECO:0000313" key="8">
    <source>
        <dbReference type="Proteomes" id="UP001280581"/>
    </source>
</evidence>
<sequence length="931" mass="107467">MSAISILLKTRNVDLPKREHAGQYAFNPFIYDPNVPAAAVGCVVIVLLSAVLVYQHVRYRSWFFWTALIGILMEVIGYICRLVSAIDTEPNGPFLIAFLMILLAPSFFAAACYMAFSRVVWFSCPPHALNFKTLWCFPRYITPTFVIFDLFSFVIQLAGASTISRAYDHDDSPNRSIESAEQRVVAGRVILILGLILQLSCYMAFAIIAMRYFVISLHWRHEDLGDFHMFRRLSHFINIAAGLITLRAIYRTLEIPQDKTTGLQYLQQHEWCFWCFDAMPVALVLVVMAVWHPGRYLPRSYTGLVLDKTRAVQEKDALRPGSPTEDAEMRDYTPQDFGEPAVSSNGAAYKFHRPEARIVSFNLYIYIKICDQILKRMPRQSEPSEYHPNEPKKSQRRDSQFSSSDEQHWEETHYRTGPVPHGVRNNQQNPRAQQFVGQYSTRQQCPSAAPPPYSHHTRLSSGVFHSQHTEYCSTAPQRHYSDEYTPPLSSPRRRESHSKSTYEKQKGCHASAPQKRHSNAQPPHPFNVHPTASHPETSYRHSEEYPPAVPLRRYKPRRSTENYTQYRGERESFPGSYDKYDERNDFGFDYPKHGPKEATEYDTQYTEEPESIPGSYEDYGGAEFERQKHRSRKSKDPERSKRPTRSSRAEEASDDFPPETKTTHPRNGLKDLGSKDEIPRPPMGKYREGSIFVKTAFDFIESVFSKKNNQKYLRINSEKLDDSQLKEFFATVYIGSHVREKKIDDSEEKDREKEAFEGVVSKSGMGLDLLNSLKEIATSERGQGFHIHVNFEPEAEAVRKILGESNLDGTYCCSLSVSSAYRYIELYVNHKEADDDKKHFNDLGDWEKNQEEFLFVQFGRNYKQEGVYDARVWDKKALQKLPIRQPEQNPLILVREMLFGADVLEKDVGRGEYDFKAGFRDYLRSVGWYKG</sequence>
<dbReference type="PANTHER" id="PTHR31465">
    <property type="entry name" value="PROTEIN RTA1-RELATED"/>
    <property type="match status" value="1"/>
</dbReference>
<accession>A0AAN6LR31</accession>
<keyword evidence="4 6" id="KW-0472">Membrane</keyword>
<feature type="transmembrane region" description="Helical" evidence="6">
    <location>
        <begin position="185"/>
        <end position="213"/>
    </location>
</feature>
<dbReference type="PANTHER" id="PTHR31465:SF28">
    <property type="entry name" value="DOMAIN PROTEIN, PUTATIVE-RELATED"/>
    <property type="match status" value="1"/>
</dbReference>
<evidence type="ECO:0000256" key="6">
    <source>
        <dbReference type="SAM" id="Phobius"/>
    </source>
</evidence>
<feature type="transmembrane region" description="Helical" evidence="6">
    <location>
        <begin position="62"/>
        <end position="83"/>
    </location>
</feature>
<dbReference type="EMBL" id="WVTA01000013">
    <property type="protein sequence ID" value="KAK3202863.1"/>
    <property type="molecule type" value="Genomic_DNA"/>
</dbReference>
<name>A0AAN6LR31_9PLEO</name>
<feature type="region of interest" description="Disordered" evidence="5">
    <location>
        <begin position="379"/>
        <end position="459"/>
    </location>
</feature>
<keyword evidence="3 6" id="KW-1133">Transmembrane helix</keyword>
<evidence type="ECO:0000256" key="5">
    <source>
        <dbReference type="SAM" id="MobiDB-lite"/>
    </source>
</evidence>
<feature type="compositionally biased region" description="Basic and acidic residues" evidence="5">
    <location>
        <begin position="668"/>
        <end position="679"/>
    </location>
</feature>
<keyword evidence="8" id="KW-1185">Reference proteome</keyword>
<feature type="compositionally biased region" description="Basic and acidic residues" evidence="5">
    <location>
        <begin position="567"/>
        <end position="599"/>
    </location>
</feature>
<evidence type="ECO:0000256" key="3">
    <source>
        <dbReference type="ARBA" id="ARBA00022989"/>
    </source>
</evidence>
<comment type="caution">
    <text evidence="7">The sequence shown here is derived from an EMBL/GenBank/DDBJ whole genome shotgun (WGS) entry which is preliminary data.</text>
</comment>
<gene>
    <name evidence="7" type="ORF">GRF29_154g1032314</name>
</gene>
<feature type="compositionally biased region" description="Basic and acidic residues" evidence="5">
    <location>
        <begin position="382"/>
        <end position="414"/>
    </location>
</feature>
<dbReference type="Pfam" id="PF04479">
    <property type="entry name" value="RTA1"/>
    <property type="match status" value="1"/>
</dbReference>
<feature type="transmembrane region" description="Helical" evidence="6">
    <location>
        <begin position="95"/>
        <end position="116"/>
    </location>
</feature>
<organism evidence="7 8">
    <name type="scientific">Pseudopithomyces chartarum</name>
    <dbReference type="NCBI Taxonomy" id="1892770"/>
    <lineage>
        <taxon>Eukaryota</taxon>
        <taxon>Fungi</taxon>
        <taxon>Dikarya</taxon>
        <taxon>Ascomycota</taxon>
        <taxon>Pezizomycotina</taxon>
        <taxon>Dothideomycetes</taxon>
        <taxon>Pleosporomycetidae</taxon>
        <taxon>Pleosporales</taxon>
        <taxon>Massarineae</taxon>
        <taxon>Didymosphaeriaceae</taxon>
        <taxon>Pseudopithomyces</taxon>
    </lineage>
</organism>